<sequence>MHNISPDIIVNQMINGLQPAQPRFYPEFSTIEYTTNNCLININSNAKKGIMSKGVPVSMEKISGQGMCSDSSIVYLVTQGLINLKKYHNTGQSDVSVSKSASVVIADYPIPMRNVIHDGYFFPAQIHKPKNQALGWFQGDLHVFELDQELKHWNILTSIYPQDNNGILIINFLFEFMEEFVLLKDQLESFKNPNRNSYTSSSSSYRRRRKITRDQFRSIYSSFSFPPFASKDQTNFLDLTKFYDMKNINPYADNPSTRSTKFFKPDMDKIFLG</sequence>
<name>A0A9W4GC54_BLUGR</name>
<dbReference type="AlphaFoldDB" id="A0A9W4GC54"/>
<evidence type="ECO:0000313" key="2">
    <source>
        <dbReference type="Proteomes" id="UP000683417"/>
    </source>
</evidence>
<dbReference type="EMBL" id="CAJHIT010000003">
    <property type="protein sequence ID" value="CAD6500214.1"/>
    <property type="molecule type" value="Genomic_DNA"/>
</dbReference>
<protein>
    <submittedName>
        <fullName evidence="1">BgTH12-07397</fullName>
    </submittedName>
</protein>
<accession>A0A9W4GC54</accession>
<evidence type="ECO:0000313" key="1">
    <source>
        <dbReference type="EMBL" id="CAD6500214.1"/>
    </source>
</evidence>
<proteinExistence type="predicted"/>
<reference evidence="1" key="1">
    <citation type="submission" date="2020-10" db="EMBL/GenBank/DDBJ databases">
        <authorList>
            <person name="Muller C M."/>
        </authorList>
    </citation>
    <scope>NUCLEOTIDE SEQUENCE</scope>
    <source>
        <strain evidence="1">THUN-12</strain>
    </source>
</reference>
<organism evidence="1 2">
    <name type="scientific">Blumeria graminis f. sp. triticale</name>
    <dbReference type="NCBI Taxonomy" id="1689686"/>
    <lineage>
        <taxon>Eukaryota</taxon>
        <taxon>Fungi</taxon>
        <taxon>Dikarya</taxon>
        <taxon>Ascomycota</taxon>
        <taxon>Pezizomycotina</taxon>
        <taxon>Leotiomycetes</taxon>
        <taxon>Erysiphales</taxon>
        <taxon>Erysiphaceae</taxon>
        <taxon>Blumeria</taxon>
    </lineage>
</organism>
<comment type="caution">
    <text evidence="1">The sequence shown here is derived from an EMBL/GenBank/DDBJ whole genome shotgun (WGS) entry which is preliminary data.</text>
</comment>
<dbReference type="Proteomes" id="UP000683417">
    <property type="component" value="Unassembled WGS sequence"/>
</dbReference>
<gene>
    <name evidence="1" type="ORF">BGTH12_LOCUS1572</name>
</gene>